<protein>
    <submittedName>
        <fullName evidence="1">Uncharacterized protein</fullName>
    </submittedName>
</protein>
<accession>E0XTU0</accession>
<name>E0XTU0_9PROT</name>
<sequence>MINAIQAIGGLLLKRGRPRCSDTENRSSGFRGALRVQAHHCANRIYRRQITGGQLPAWQWRYATLSLL</sequence>
<reference evidence="1" key="1">
    <citation type="journal article" date="2011" name="Environ. Microbiol.">
        <title>Time-series analyses of Monterey Bay coastal microbial picoplankton using a 'genome proxy' microarray.</title>
        <authorList>
            <person name="Rich V.I."/>
            <person name="Pham V.D."/>
            <person name="Eppley J."/>
            <person name="Shi Y."/>
            <person name="DeLong E.F."/>
        </authorList>
    </citation>
    <scope>NUCLEOTIDE SEQUENCE</scope>
</reference>
<dbReference type="EMBL" id="GU474875">
    <property type="protein sequence ID" value="ADI17831.1"/>
    <property type="molecule type" value="Genomic_DNA"/>
</dbReference>
<proteinExistence type="predicted"/>
<evidence type="ECO:0000313" key="1">
    <source>
        <dbReference type="EMBL" id="ADI17831.1"/>
    </source>
</evidence>
<dbReference type="AlphaFoldDB" id="E0XTU0"/>
<organism evidence="1">
    <name type="scientific">uncultured Rhodospirillales bacterium HF0200_01O14</name>
    <dbReference type="NCBI Taxonomy" id="710787"/>
    <lineage>
        <taxon>Bacteria</taxon>
        <taxon>Pseudomonadati</taxon>
        <taxon>Pseudomonadota</taxon>
        <taxon>Alphaproteobacteria</taxon>
        <taxon>Rhodospirillales</taxon>
        <taxon>environmental samples</taxon>
    </lineage>
</organism>